<name>A0A9D4ZCC0_ADICA</name>
<comment type="similarity">
    <text evidence="1">Belongs to the cytochrome P450 family.</text>
</comment>
<evidence type="ECO:0000256" key="4">
    <source>
        <dbReference type="SAM" id="SignalP"/>
    </source>
</evidence>
<dbReference type="GO" id="GO:0020037">
    <property type="term" value="F:heme binding"/>
    <property type="evidence" value="ECO:0007669"/>
    <property type="project" value="InterPro"/>
</dbReference>
<dbReference type="GO" id="GO:0005506">
    <property type="term" value="F:iron ion binding"/>
    <property type="evidence" value="ECO:0007669"/>
    <property type="project" value="InterPro"/>
</dbReference>
<gene>
    <name evidence="5" type="ORF">GOP47_0017127</name>
</gene>
<comment type="caution">
    <text evidence="5">The sequence shown here is derived from an EMBL/GenBank/DDBJ whole genome shotgun (WGS) entry which is preliminary data.</text>
</comment>
<keyword evidence="4" id="KW-0732">Signal</keyword>
<dbReference type="SUPFAM" id="SSF48264">
    <property type="entry name" value="Cytochrome P450"/>
    <property type="match status" value="1"/>
</dbReference>
<evidence type="ECO:0000256" key="2">
    <source>
        <dbReference type="ARBA" id="ARBA00022723"/>
    </source>
</evidence>
<proteinExistence type="inferred from homology"/>
<keyword evidence="2" id="KW-0479">Metal-binding</keyword>
<dbReference type="Gene3D" id="1.10.630.10">
    <property type="entry name" value="Cytochrome P450"/>
    <property type="match status" value="1"/>
</dbReference>
<evidence type="ECO:0000256" key="1">
    <source>
        <dbReference type="ARBA" id="ARBA00010617"/>
    </source>
</evidence>
<organism evidence="5 6">
    <name type="scientific">Adiantum capillus-veneris</name>
    <name type="common">Maidenhair fern</name>
    <dbReference type="NCBI Taxonomy" id="13818"/>
    <lineage>
        <taxon>Eukaryota</taxon>
        <taxon>Viridiplantae</taxon>
        <taxon>Streptophyta</taxon>
        <taxon>Embryophyta</taxon>
        <taxon>Tracheophyta</taxon>
        <taxon>Polypodiopsida</taxon>
        <taxon>Polypodiidae</taxon>
        <taxon>Polypodiales</taxon>
        <taxon>Pteridineae</taxon>
        <taxon>Pteridaceae</taxon>
        <taxon>Vittarioideae</taxon>
        <taxon>Adiantum</taxon>
    </lineage>
</organism>
<sequence length="280" mass="31167">MFLLLQKAALALLLLASTSLLQLKKSAAQRAHHFLLSPGTPASLPAVLGCHLQPFLGERCPHRALTLLARLILGPLIGLHLGPKLAVAICNSDLAKEILHARDKLLFNRRHCLIVNSVFYGCSVSIKFTIGNNQPKWVVLRKLCAVKLFTARRLQALQHLRKEEAHRVVESPLQGSCGGTQAVQLGQLFAVMIDNTYMSRMLHTKTQLADVGGQGFATMLKEQEGKIENFPRKCKGPIKKLHDCTSKIIEKMVSQWRKRMKSTPTTFVHVGKGIHTQLRR</sequence>
<reference evidence="5" key="1">
    <citation type="submission" date="2021-01" db="EMBL/GenBank/DDBJ databases">
        <title>Adiantum capillus-veneris genome.</title>
        <authorList>
            <person name="Fang Y."/>
            <person name="Liao Q."/>
        </authorList>
    </citation>
    <scope>NUCLEOTIDE SEQUENCE</scope>
    <source>
        <strain evidence="5">H3</strain>
        <tissue evidence="5">Leaf</tissue>
    </source>
</reference>
<feature type="signal peptide" evidence="4">
    <location>
        <begin position="1"/>
        <end position="28"/>
    </location>
</feature>
<dbReference type="PANTHER" id="PTHR47955">
    <property type="entry name" value="CYTOCHROME P450 FAMILY 71 PROTEIN"/>
    <property type="match status" value="1"/>
</dbReference>
<keyword evidence="6" id="KW-1185">Reference proteome</keyword>
<accession>A0A9D4ZCC0</accession>
<protein>
    <submittedName>
        <fullName evidence="5">Uncharacterized protein</fullName>
    </submittedName>
</protein>
<dbReference type="EMBL" id="JABFUD020000016">
    <property type="protein sequence ID" value="KAI5068782.1"/>
    <property type="molecule type" value="Genomic_DNA"/>
</dbReference>
<feature type="chain" id="PRO_5039526976" evidence="4">
    <location>
        <begin position="29"/>
        <end position="280"/>
    </location>
</feature>
<dbReference type="AlphaFoldDB" id="A0A9D4ZCC0"/>
<dbReference type="Pfam" id="PF00067">
    <property type="entry name" value="p450"/>
    <property type="match status" value="1"/>
</dbReference>
<evidence type="ECO:0000313" key="6">
    <source>
        <dbReference type="Proteomes" id="UP000886520"/>
    </source>
</evidence>
<evidence type="ECO:0000313" key="5">
    <source>
        <dbReference type="EMBL" id="KAI5068782.1"/>
    </source>
</evidence>
<dbReference type="InterPro" id="IPR001128">
    <property type="entry name" value="Cyt_P450"/>
</dbReference>
<dbReference type="OrthoDB" id="3934656at2759"/>
<evidence type="ECO:0000256" key="3">
    <source>
        <dbReference type="ARBA" id="ARBA00023004"/>
    </source>
</evidence>
<dbReference type="GO" id="GO:0016705">
    <property type="term" value="F:oxidoreductase activity, acting on paired donors, with incorporation or reduction of molecular oxygen"/>
    <property type="evidence" value="ECO:0007669"/>
    <property type="project" value="InterPro"/>
</dbReference>
<dbReference type="GO" id="GO:0004497">
    <property type="term" value="F:monooxygenase activity"/>
    <property type="evidence" value="ECO:0007669"/>
    <property type="project" value="InterPro"/>
</dbReference>
<dbReference type="Proteomes" id="UP000886520">
    <property type="component" value="Chromosome 16"/>
</dbReference>
<dbReference type="InterPro" id="IPR036396">
    <property type="entry name" value="Cyt_P450_sf"/>
</dbReference>
<keyword evidence="3" id="KW-0408">Iron</keyword>